<accession>A0A1H0SJ64</accession>
<dbReference type="STRING" id="310781.SAMN05216259_12832"/>
<dbReference type="EMBL" id="FNIE01000028">
    <property type="protein sequence ID" value="SDP41258.1"/>
    <property type="molecule type" value="Genomic_DNA"/>
</dbReference>
<dbReference type="AlphaFoldDB" id="A0A1H0SJ64"/>
<sequence>MLRTNDHRAEAPPAPPAAPAGSDPLLQLQHELQAPTGPRAYRYIRHPQELSLRGIPVMCTACRARRDWLLINQGRNTWIHCRCNNEWHEPEITRAAFEALTHLPDTTTYASVEEGVAAMGFDGSFTGIYLE</sequence>
<organism evidence="2 3">
    <name type="scientific">Actinacidiphila guanduensis</name>
    <dbReference type="NCBI Taxonomy" id="310781"/>
    <lineage>
        <taxon>Bacteria</taxon>
        <taxon>Bacillati</taxon>
        <taxon>Actinomycetota</taxon>
        <taxon>Actinomycetes</taxon>
        <taxon>Kitasatosporales</taxon>
        <taxon>Streptomycetaceae</taxon>
        <taxon>Actinacidiphila</taxon>
    </lineage>
</organism>
<evidence type="ECO:0000313" key="2">
    <source>
        <dbReference type="EMBL" id="SDP41258.1"/>
    </source>
</evidence>
<protein>
    <submittedName>
        <fullName evidence="2">Uncharacterized protein</fullName>
    </submittedName>
</protein>
<feature type="compositionally biased region" description="Basic and acidic residues" evidence="1">
    <location>
        <begin position="1"/>
        <end position="10"/>
    </location>
</feature>
<reference evidence="2 3" key="1">
    <citation type="submission" date="2016-10" db="EMBL/GenBank/DDBJ databases">
        <authorList>
            <person name="de Groot N.N."/>
        </authorList>
    </citation>
    <scope>NUCLEOTIDE SEQUENCE [LARGE SCALE GENOMIC DNA]</scope>
    <source>
        <strain evidence="2 3">CGMCC 4.2022</strain>
    </source>
</reference>
<feature type="region of interest" description="Disordered" evidence="1">
    <location>
        <begin position="1"/>
        <end position="23"/>
    </location>
</feature>
<proteinExistence type="predicted"/>
<keyword evidence="3" id="KW-1185">Reference proteome</keyword>
<dbReference type="Proteomes" id="UP000199341">
    <property type="component" value="Unassembled WGS sequence"/>
</dbReference>
<gene>
    <name evidence="2" type="ORF">SAMN05216259_12832</name>
</gene>
<evidence type="ECO:0000313" key="3">
    <source>
        <dbReference type="Proteomes" id="UP000199341"/>
    </source>
</evidence>
<name>A0A1H0SJ64_9ACTN</name>
<evidence type="ECO:0000256" key="1">
    <source>
        <dbReference type="SAM" id="MobiDB-lite"/>
    </source>
</evidence>